<evidence type="ECO:0000256" key="1">
    <source>
        <dbReference type="ARBA" id="ARBA00004514"/>
    </source>
</evidence>
<dbReference type="GO" id="GO:0005851">
    <property type="term" value="C:eukaryotic translation initiation factor 2B complex"/>
    <property type="evidence" value="ECO:0007669"/>
    <property type="project" value="TreeGrafter"/>
</dbReference>
<gene>
    <name evidence="11" type="ORF">AB675_1341</name>
</gene>
<dbReference type="GO" id="GO:0005085">
    <property type="term" value="F:guanyl-nucleotide exchange factor activity"/>
    <property type="evidence" value="ECO:0007669"/>
    <property type="project" value="TreeGrafter"/>
</dbReference>
<dbReference type="SUPFAM" id="SSF100950">
    <property type="entry name" value="NagB/RpiA/CoA transferase-like"/>
    <property type="match status" value="1"/>
</dbReference>
<evidence type="ECO:0000256" key="3">
    <source>
        <dbReference type="ARBA" id="ARBA00022490"/>
    </source>
</evidence>
<keyword evidence="3" id="KW-0963">Cytoplasm</keyword>
<dbReference type="InterPro" id="IPR037171">
    <property type="entry name" value="NagB/RpiA_transferase-like"/>
</dbReference>
<dbReference type="Pfam" id="PF01008">
    <property type="entry name" value="IF-2B"/>
    <property type="match status" value="1"/>
</dbReference>
<evidence type="ECO:0000313" key="12">
    <source>
        <dbReference type="Proteomes" id="UP000038010"/>
    </source>
</evidence>
<evidence type="ECO:0000256" key="2">
    <source>
        <dbReference type="ARBA" id="ARBA00007251"/>
    </source>
</evidence>
<feature type="compositionally biased region" description="Low complexity" evidence="10">
    <location>
        <begin position="7"/>
        <end position="19"/>
    </location>
</feature>
<reference evidence="11 12" key="1">
    <citation type="submission" date="2015-06" db="EMBL/GenBank/DDBJ databases">
        <title>Draft genome of the ant-associated black yeast Phialophora attae CBS 131958.</title>
        <authorList>
            <person name="Moreno L.F."/>
            <person name="Stielow B.J."/>
            <person name="de Hoog S."/>
            <person name="Vicente V.A."/>
            <person name="Weiss V.A."/>
            <person name="de Vries M."/>
            <person name="Cruz L.M."/>
            <person name="Souza E.M."/>
        </authorList>
    </citation>
    <scope>NUCLEOTIDE SEQUENCE [LARGE SCALE GENOMIC DNA]</scope>
    <source>
        <strain evidence="11 12">CBS 131958</strain>
    </source>
</reference>
<evidence type="ECO:0000256" key="4">
    <source>
        <dbReference type="ARBA" id="ARBA00022540"/>
    </source>
</evidence>
<dbReference type="GO" id="GO:0005829">
    <property type="term" value="C:cytosol"/>
    <property type="evidence" value="ECO:0007669"/>
    <property type="project" value="UniProtKB-SubCell"/>
</dbReference>
<dbReference type="Gene3D" id="1.20.120.1070">
    <property type="entry name" value="Translation initiation factor eIF-2B, N-terminal domain"/>
    <property type="match status" value="1"/>
</dbReference>
<comment type="similarity">
    <text evidence="2 9">Belongs to the eIF-2B alpha/beta/delta subunits family.</text>
</comment>
<evidence type="ECO:0000256" key="5">
    <source>
        <dbReference type="ARBA" id="ARBA00022917"/>
    </source>
</evidence>
<feature type="region of interest" description="Disordered" evidence="10">
    <location>
        <begin position="296"/>
        <end position="327"/>
    </location>
</feature>
<dbReference type="VEuPathDB" id="FungiDB:AB675_1341"/>
<dbReference type="PANTHER" id="PTHR45860">
    <property type="entry name" value="TRANSLATION INITIATION FACTOR EIF-2B SUBUNIT ALPHA"/>
    <property type="match status" value="1"/>
</dbReference>
<dbReference type="PANTHER" id="PTHR45860:SF1">
    <property type="entry name" value="TRANSLATION INITIATION FACTOR EIF-2B SUBUNIT ALPHA"/>
    <property type="match status" value="1"/>
</dbReference>
<dbReference type="Gene3D" id="3.40.50.10470">
    <property type="entry name" value="Translation initiation factor eif-2b, domain 2"/>
    <property type="match status" value="1"/>
</dbReference>
<evidence type="ECO:0000256" key="6">
    <source>
        <dbReference type="ARBA" id="ARBA00044208"/>
    </source>
</evidence>
<dbReference type="InterPro" id="IPR051501">
    <property type="entry name" value="eIF2B_alpha/beta/delta"/>
</dbReference>
<comment type="subunit">
    <text evidence="8">Component of the translation initiation factor 2B (eIF2B) complex which is a heterodecamer of two sets of five different subunits: alpha, beta, gamma, delta and epsilon. Subunits alpha, beta and delta comprise a regulatory subcomplex and subunits epsilon and gamma comprise a catalytic subcomplex. Within the complex, the hexameric regulatory complex resides at the center, with the two heterodimeric catalytic subcomplexes bound on opposite sides.</text>
</comment>
<organism evidence="11 12">
    <name type="scientific">Cyphellophora attinorum</name>
    <dbReference type="NCBI Taxonomy" id="1664694"/>
    <lineage>
        <taxon>Eukaryota</taxon>
        <taxon>Fungi</taxon>
        <taxon>Dikarya</taxon>
        <taxon>Ascomycota</taxon>
        <taxon>Pezizomycotina</taxon>
        <taxon>Eurotiomycetes</taxon>
        <taxon>Chaetothyriomycetidae</taxon>
        <taxon>Chaetothyriales</taxon>
        <taxon>Cyphellophoraceae</taxon>
        <taxon>Cyphellophora</taxon>
    </lineage>
</organism>
<dbReference type="InterPro" id="IPR042528">
    <property type="entry name" value="elF-2B_alpha_N"/>
</dbReference>
<feature type="region of interest" description="Disordered" evidence="10">
    <location>
        <begin position="1"/>
        <end position="21"/>
    </location>
</feature>
<dbReference type="EMBL" id="LFJN01000044">
    <property type="protein sequence ID" value="KPI35122.1"/>
    <property type="molecule type" value="Genomic_DNA"/>
</dbReference>
<keyword evidence="4 11" id="KW-0396">Initiation factor</keyword>
<evidence type="ECO:0000256" key="7">
    <source>
        <dbReference type="ARBA" id="ARBA00044236"/>
    </source>
</evidence>
<dbReference type="InterPro" id="IPR042529">
    <property type="entry name" value="IF_2B-like_C"/>
</dbReference>
<dbReference type="AlphaFoldDB" id="A0A0N1GXL2"/>
<dbReference type="OrthoDB" id="10249309at2759"/>
<evidence type="ECO:0000256" key="10">
    <source>
        <dbReference type="SAM" id="MobiDB-lite"/>
    </source>
</evidence>
<evidence type="ECO:0000256" key="9">
    <source>
        <dbReference type="RuleBase" id="RU003814"/>
    </source>
</evidence>
<sequence length="360" mass="38914">MVPGLASPPSTASSYSPSTLNAPPPSTTFDIVAHYNKTTKADPDLPAPLAAIESLITLLKENPLTTIAETLALNEHQTTVLLSSQRNPIPLSAGTDLFQRYIISSFQARPSFLHHADFSALRSHLISNSRLFIARAKLASGKIASHVLPFIKDDSTLFTYASSSPVIKAILTATSEQWHYTSVAHITSATCPTPPIIKSQSTETTNLPFHEVTYALSSLGVSQHNTTLFILPAQAVLENGSVVAALGTHQLAILARAYGIPFYFVVESFKFVRSFPLGTGSSDLARMDVRQPTLRFADSEGQISGSEEEKSRKGTQHAGPLTEEEEKVDITPADLITALITENGTMTPQAVSEELIKLWF</sequence>
<dbReference type="Proteomes" id="UP000038010">
    <property type="component" value="Unassembled WGS sequence"/>
</dbReference>
<proteinExistence type="inferred from homology"/>
<name>A0A0N1GXL2_9EURO</name>
<evidence type="ECO:0000313" key="11">
    <source>
        <dbReference type="EMBL" id="KPI35122.1"/>
    </source>
</evidence>
<comment type="subcellular location">
    <subcellularLocation>
        <location evidence="1">Cytoplasm</location>
        <location evidence="1">Cytosol</location>
    </subcellularLocation>
</comment>
<comment type="caution">
    <text evidence="11">The sequence shown here is derived from an EMBL/GenBank/DDBJ whole genome shotgun (WGS) entry which is preliminary data.</text>
</comment>
<accession>A0A0N1GXL2</accession>
<dbReference type="GeneID" id="28733102"/>
<keyword evidence="5" id="KW-0648">Protein biosynthesis</keyword>
<dbReference type="STRING" id="1664694.A0A0N1GXL2"/>
<dbReference type="GO" id="GO:0003743">
    <property type="term" value="F:translation initiation factor activity"/>
    <property type="evidence" value="ECO:0007669"/>
    <property type="project" value="UniProtKB-KW"/>
</dbReference>
<evidence type="ECO:0000256" key="8">
    <source>
        <dbReference type="ARBA" id="ARBA00046432"/>
    </source>
</evidence>
<protein>
    <recommendedName>
        <fullName evidence="6">Translation initiation factor eIF2B subunit alpha</fullName>
    </recommendedName>
    <alternativeName>
        <fullName evidence="7">eIF2B GDP-GTP exchange factor subunit alpha</fullName>
    </alternativeName>
</protein>
<dbReference type="RefSeq" id="XP_017995085.1">
    <property type="nucleotide sequence ID" value="XM_018141222.1"/>
</dbReference>
<dbReference type="InterPro" id="IPR000649">
    <property type="entry name" value="IF-2B-related"/>
</dbReference>
<keyword evidence="12" id="KW-1185">Reference proteome</keyword>